<keyword evidence="2" id="KW-0472">Membrane</keyword>
<keyword evidence="2" id="KW-0812">Transmembrane</keyword>
<reference evidence="3 4" key="1">
    <citation type="submission" date="2024-11" db="EMBL/GenBank/DDBJ databases">
        <title>Chromosome-level genome assembly of the freshwater bivalve Anodonta woodiana.</title>
        <authorList>
            <person name="Chen X."/>
        </authorList>
    </citation>
    <scope>NUCLEOTIDE SEQUENCE [LARGE SCALE GENOMIC DNA]</scope>
    <source>
        <strain evidence="3">MN2024</strain>
        <tissue evidence="3">Gills</tissue>
    </source>
</reference>
<feature type="transmembrane region" description="Helical" evidence="2">
    <location>
        <begin position="118"/>
        <end position="136"/>
    </location>
</feature>
<feature type="transmembrane region" description="Helical" evidence="2">
    <location>
        <begin position="432"/>
        <end position="456"/>
    </location>
</feature>
<feature type="transmembrane region" description="Helical" evidence="2">
    <location>
        <begin position="142"/>
        <end position="166"/>
    </location>
</feature>
<comment type="caution">
    <text evidence="3">The sequence shown here is derived from an EMBL/GenBank/DDBJ whole genome shotgun (WGS) entry which is preliminary data.</text>
</comment>
<protein>
    <submittedName>
        <fullName evidence="3">Uncharacterized protein</fullName>
    </submittedName>
</protein>
<dbReference type="Proteomes" id="UP001634394">
    <property type="component" value="Unassembled WGS sequence"/>
</dbReference>
<gene>
    <name evidence="3" type="ORF">ACJMK2_017878</name>
</gene>
<accession>A0ABD3UFB1</accession>
<evidence type="ECO:0000313" key="3">
    <source>
        <dbReference type="EMBL" id="KAL3846937.1"/>
    </source>
</evidence>
<feature type="transmembrane region" description="Helical" evidence="2">
    <location>
        <begin position="498"/>
        <end position="518"/>
    </location>
</feature>
<feature type="compositionally biased region" description="Low complexity" evidence="1">
    <location>
        <begin position="236"/>
        <end position="245"/>
    </location>
</feature>
<feature type="region of interest" description="Disordered" evidence="1">
    <location>
        <begin position="233"/>
        <end position="259"/>
    </location>
</feature>
<organism evidence="3 4">
    <name type="scientific">Sinanodonta woodiana</name>
    <name type="common">Chinese pond mussel</name>
    <name type="synonym">Anodonta woodiana</name>
    <dbReference type="NCBI Taxonomy" id="1069815"/>
    <lineage>
        <taxon>Eukaryota</taxon>
        <taxon>Metazoa</taxon>
        <taxon>Spiralia</taxon>
        <taxon>Lophotrochozoa</taxon>
        <taxon>Mollusca</taxon>
        <taxon>Bivalvia</taxon>
        <taxon>Autobranchia</taxon>
        <taxon>Heteroconchia</taxon>
        <taxon>Palaeoheterodonta</taxon>
        <taxon>Unionida</taxon>
        <taxon>Unionoidea</taxon>
        <taxon>Unionidae</taxon>
        <taxon>Unioninae</taxon>
        <taxon>Sinanodonta</taxon>
    </lineage>
</organism>
<sequence>MTSDASEKEANSVESDLHNDAVVEVTSDLENGQDDKPNNKLPIDRGWAWMVLLGACLEMFLVIGLMKTTGIFFVQYQKSFKSSSSMTSLITSVQNGVYSVASLLVMTLGGTWLSSRRCLIIGGTLSFIAYVINSLAEKIEIVIFAQGVVVGMGFSFIHSPTLVLIGKYFEKRRGLANSIAVCAASLGGLVWAPIVTLMFEHYGYSGTHLIIAAILLNCLVTAGLFRPPEMYTRPLKTNPSSNTTKSSHDVEPASYSSQMDASQNVTIKDISHLSKLCPNSPLKLETTEKRAICMRTISYQPQLSREDKQVSLIFRPRSNTYQENGTHSPSLKRTFIVRERTRTITESNTPIPHYGVAGILDSISKSNVAQLASAEQLCASVLSVDSIKEIKQEEYEQKDGGSKDQVFSSFPKSFVVKILRRVFDFELLRNPIFLMILIRAFLIISGLGLIPVYIAPHAREIGLDEDKIAVLYSIMGFVDLLSRVVFGIVADKNFLQRSTLIGISAFIVGVAANSIPLVKSFASFVILTSIYGTFGGVYFSLFAVNLVDYLGIEKLSSCLGFTILCHGVASAVILTVIGALRDASGSYLSSFHFLGTFLLMASAISFAIPFVDRKMKARKQKDQDQAELEKLT</sequence>
<dbReference type="SUPFAM" id="SSF103473">
    <property type="entry name" value="MFS general substrate transporter"/>
    <property type="match status" value="1"/>
</dbReference>
<feature type="transmembrane region" description="Helical" evidence="2">
    <location>
        <begin position="86"/>
        <end position="106"/>
    </location>
</feature>
<dbReference type="PANTHER" id="PTHR11360:SF306">
    <property type="entry name" value="RE01051P"/>
    <property type="match status" value="1"/>
</dbReference>
<feature type="transmembrane region" description="Helical" evidence="2">
    <location>
        <begin position="46"/>
        <end position="66"/>
    </location>
</feature>
<feature type="region of interest" description="Disordered" evidence="1">
    <location>
        <begin position="1"/>
        <end position="20"/>
    </location>
</feature>
<feature type="transmembrane region" description="Helical" evidence="2">
    <location>
        <begin position="559"/>
        <end position="579"/>
    </location>
</feature>
<dbReference type="Gene3D" id="1.20.1250.20">
    <property type="entry name" value="MFS general substrate transporter like domains"/>
    <property type="match status" value="2"/>
</dbReference>
<dbReference type="InterPro" id="IPR036259">
    <property type="entry name" value="MFS_trans_sf"/>
</dbReference>
<keyword evidence="4" id="KW-1185">Reference proteome</keyword>
<dbReference type="EMBL" id="JBJQND010000016">
    <property type="protein sequence ID" value="KAL3846937.1"/>
    <property type="molecule type" value="Genomic_DNA"/>
</dbReference>
<name>A0ABD3UFB1_SINWO</name>
<feature type="transmembrane region" description="Helical" evidence="2">
    <location>
        <begin position="205"/>
        <end position="225"/>
    </location>
</feature>
<keyword evidence="2" id="KW-1133">Transmembrane helix</keyword>
<evidence type="ECO:0000256" key="2">
    <source>
        <dbReference type="SAM" id="Phobius"/>
    </source>
</evidence>
<feature type="transmembrane region" description="Helical" evidence="2">
    <location>
        <begin position="591"/>
        <end position="611"/>
    </location>
</feature>
<dbReference type="PANTHER" id="PTHR11360">
    <property type="entry name" value="MONOCARBOXYLATE TRANSPORTER"/>
    <property type="match status" value="1"/>
</dbReference>
<proteinExistence type="predicted"/>
<evidence type="ECO:0000313" key="4">
    <source>
        <dbReference type="Proteomes" id="UP001634394"/>
    </source>
</evidence>
<evidence type="ECO:0000256" key="1">
    <source>
        <dbReference type="SAM" id="MobiDB-lite"/>
    </source>
</evidence>
<feature type="transmembrane region" description="Helical" evidence="2">
    <location>
        <begin position="524"/>
        <end position="547"/>
    </location>
</feature>
<dbReference type="InterPro" id="IPR011701">
    <property type="entry name" value="MFS"/>
</dbReference>
<dbReference type="Pfam" id="PF07690">
    <property type="entry name" value="MFS_1"/>
    <property type="match status" value="2"/>
</dbReference>
<feature type="transmembrane region" description="Helical" evidence="2">
    <location>
        <begin position="178"/>
        <end position="199"/>
    </location>
</feature>
<feature type="transmembrane region" description="Helical" evidence="2">
    <location>
        <begin position="468"/>
        <end position="486"/>
    </location>
</feature>
<dbReference type="AlphaFoldDB" id="A0ABD3UFB1"/>
<dbReference type="InterPro" id="IPR050327">
    <property type="entry name" value="Proton-linked_MCT"/>
</dbReference>